<reference evidence="1 2" key="1">
    <citation type="journal article" date="2011" name="Proc. Natl. Acad. Sci. U.S.A.">
        <title>Genetic diversity and population structure of the endangered marsupial Sarcophilus harrisii (Tasmanian devil).</title>
        <authorList>
            <person name="Miller W."/>
            <person name="Hayes V.M."/>
            <person name="Ratan A."/>
            <person name="Petersen D.C."/>
            <person name="Wittekindt N.E."/>
            <person name="Miller J."/>
            <person name="Walenz B."/>
            <person name="Knight J."/>
            <person name="Qi J."/>
            <person name="Zhao F."/>
            <person name="Wang Q."/>
            <person name="Bedoya-Reina O.C."/>
            <person name="Katiyar N."/>
            <person name="Tomsho L.P."/>
            <person name="Kasson L.M."/>
            <person name="Hardie R.A."/>
            <person name="Woodbridge P."/>
            <person name="Tindall E.A."/>
            <person name="Bertelsen M.F."/>
            <person name="Dixon D."/>
            <person name="Pyecroft S."/>
            <person name="Helgen K.M."/>
            <person name="Lesk A.M."/>
            <person name="Pringle T.H."/>
            <person name="Patterson N."/>
            <person name="Zhang Y."/>
            <person name="Kreiss A."/>
            <person name="Woods G.M."/>
            <person name="Jones M.E."/>
            <person name="Schuster S.C."/>
        </authorList>
    </citation>
    <scope>NUCLEOTIDE SEQUENCE [LARGE SCALE GENOMIC DNA]</scope>
</reference>
<dbReference type="AlphaFoldDB" id="A0A7N4PQ68"/>
<dbReference type="PANTHER" id="PTHR19446">
    <property type="entry name" value="REVERSE TRANSCRIPTASES"/>
    <property type="match status" value="1"/>
</dbReference>
<reference evidence="1" key="3">
    <citation type="submission" date="2025-09" db="UniProtKB">
        <authorList>
            <consortium name="Ensembl"/>
        </authorList>
    </citation>
    <scope>IDENTIFICATION</scope>
</reference>
<proteinExistence type="predicted"/>
<protein>
    <recommendedName>
        <fullName evidence="3">Reverse transcriptase domain-containing protein</fullName>
    </recommendedName>
</protein>
<dbReference type="Ensembl" id="ENSSHAT00000032727.1">
    <property type="protein sequence ID" value="ENSSHAP00000041844.1"/>
    <property type="gene ID" value="ENSSHAG00000020832.1"/>
</dbReference>
<reference evidence="1" key="2">
    <citation type="submission" date="2025-08" db="UniProtKB">
        <authorList>
            <consortium name="Ensembl"/>
        </authorList>
    </citation>
    <scope>IDENTIFICATION</scope>
</reference>
<evidence type="ECO:0000313" key="2">
    <source>
        <dbReference type="Proteomes" id="UP000007648"/>
    </source>
</evidence>
<accession>A0A7N4PQ68</accession>
<evidence type="ECO:0000313" key="1">
    <source>
        <dbReference type="Ensembl" id="ENSSHAP00000041844.1"/>
    </source>
</evidence>
<dbReference type="Proteomes" id="UP000007648">
    <property type="component" value="Unassembled WGS sequence"/>
</dbReference>
<keyword evidence="2" id="KW-1185">Reference proteome</keyword>
<sequence length="163" mass="19757">MTILPKLIYLFSAIPIRVRKNYFNDLEKITTKFIWKNKRSRISRELMKKKKSNVGGLAVPDLKLYYRAAVTKTIWYWLRNRLVDQWNRLGSRDKTVNKYSNLVFDKPRDLSFWDKTLLFDKNCWENWKLILQKLGIDPYLTPYTKIRSKWVHDLGKRMKLLIN</sequence>
<evidence type="ECO:0008006" key="3">
    <source>
        <dbReference type="Google" id="ProtNLM"/>
    </source>
</evidence>
<name>A0A7N4PQ68_SARHA</name>
<dbReference type="GeneTree" id="ENSGT00940000153064"/>
<dbReference type="InParanoid" id="A0A7N4PQ68"/>
<organism evidence="1 2">
    <name type="scientific">Sarcophilus harrisii</name>
    <name type="common">Tasmanian devil</name>
    <name type="synonym">Sarcophilus laniarius</name>
    <dbReference type="NCBI Taxonomy" id="9305"/>
    <lineage>
        <taxon>Eukaryota</taxon>
        <taxon>Metazoa</taxon>
        <taxon>Chordata</taxon>
        <taxon>Craniata</taxon>
        <taxon>Vertebrata</taxon>
        <taxon>Euteleostomi</taxon>
        <taxon>Mammalia</taxon>
        <taxon>Metatheria</taxon>
        <taxon>Dasyuromorphia</taxon>
        <taxon>Dasyuridae</taxon>
        <taxon>Sarcophilus</taxon>
    </lineage>
</organism>